<protein>
    <submittedName>
        <fullName evidence="8">Galactofuranosylgalactofuranosylrhamnosyl-N-acetylglucosaminyl-diphospho-decaprenol beta-1,5/1,6-galactofuranosyltransferase</fullName>
    </submittedName>
</protein>
<accession>A0A3E0HUS3</accession>
<feature type="domain" description="Galactofuranosyltransferase GlfT2 N-terminal" evidence="6">
    <location>
        <begin position="29"/>
        <end position="169"/>
    </location>
</feature>
<gene>
    <name evidence="8" type="ORF">BCF44_104297</name>
</gene>
<dbReference type="Pfam" id="PF13641">
    <property type="entry name" value="Glyco_tranf_2_3"/>
    <property type="match status" value="1"/>
</dbReference>
<dbReference type="GO" id="GO:0016757">
    <property type="term" value="F:glycosyltransferase activity"/>
    <property type="evidence" value="ECO:0007669"/>
    <property type="project" value="UniProtKB-KW"/>
</dbReference>
<feature type="domain" description="Galactofuranosyltransferase-2 C-terminal" evidence="7">
    <location>
        <begin position="448"/>
        <end position="644"/>
    </location>
</feature>
<dbReference type="InterPro" id="IPR029044">
    <property type="entry name" value="Nucleotide-diphossugar_trans"/>
</dbReference>
<evidence type="ECO:0000256" key="4">
    <source>
        <dbReference type="ARBA" id="ARBA00022679"/>
    </source>
</evidence>
<dbReference type="Proteomes" id="UP000256269">
    <property type="component" value="Unassembled WGS sequence"/>
</dbReference>
<comment type="pathway">
    <text evidence="1">Cell wall biogenesis; cell wall polysaccharide biosynthesis.</text>
</comment>
<name>A0A3E0HUS3_9PSEU</name>
<dbReference type="SUPFAM" id="SSF53448">
    <property type="entry name" value="Nucleotide-diphospho-sugar transferases"/>
    <property type="match status" value="1"/>
</dbReference>
<evidence type="ECO:0000256" key="1">
    <source>
        <dbReference type="ARBA" id="ARBA00004776"/>
    </source>
</evidence>
<proteinExistence type="inferred from homology"/>
<evidence type="ECO:0000313" key="9">
    <source>
        <dbReference type="Proteomes" id="UP000256269"/>
    </source>
</evidence>
<evidence type="ECO:0000256" key="2">
    <source>
        <dbReference type="ARBA" id="ARBA00006739"/>
    </source>
</evidence>
<dbReference type="AlphaFoldDB" id="A0A3E0HUS3"/>
<keyword evidence="4 8" id="KW-0808">Transferase</keyword>
<evidence type="ECO:0000259" key="7">
    <source>
        <dbReference type="Pfam" id="PF19320"/>
    </source>
</evidence>
<dbReference type="EMBL" id="QUNO01000004">
    <property type="protein sequence ID" value="REH50030.1"/>
    <property type="molecule type" value="Genomic_DNA"/>
</dbReference>
<comment type="similarity">
    <text evidence="2">Belongs to the glycosyltransferase 2 family.</text>
</comment>
<dbReference type="Pfam" id="PF17994">
    <property type="entry name" value="Glft2_N"/>
    <property type="match status" value="1"/>
</dbReference>
<dbReference type="OrthoDB" id="3225550at2"/>
<evidence type="ECO:0000259" key="6">
    <source>
        <dbReference type="Pfam" id="PF17994"/>
    </source>
</evidence>
<dbReference type="InterPro" id="IPR040492">
    <property type="entry name" value="GlfT2_N"/>
</dbReference>
<dbReference type="InterPro" id="IPR045699">
    <property type="entry name" value="GlfT2_C"/>
</dbReference>
<keyword evidence="3" id="KW-0328">Glycosyltransferase</keyword>
<dbReference type="Pfam" id="PF19320">
    <property type="entry name" value="GlfT2_domain3"/>
    <property type="match status" value="1"/>
</dbReference>
<dbReference type="CDD" id="cd00761">
    <property type="entry name" value="Glyco_tranf_GTA_type"/>
    <property type="match status" value="1"/>
</dbReference>
<evidence type="ECO:0000256" key="5">
    <source>
        <dbReference type="SAM" id="MobiDB-lite"/>
    </source>
</evidence>
<evidence type="ECO:0000313" key="8">
    <source>
        <dbReference type="EMBL" id="REH50030.1"/>
    </source>
</evidence>
<feature type="region of interest" description="Disordered" evidence="5">
    <location>
        <begin position="1"/>
        <end position="24"/>
    </location>
</feature>
<evidence type="ECO:0000256" key="3">
    <source>
        <dbReference type="ARBA" id="ARBA00022676"/>
    </source>
</evidence>
<dbReference type="PANTHER" id="PTHR43179:SF12">
    <property type="entry name" value="GALACTOFURANOSYLTRANSFERASE GLFT2"/>
    <property type="match status" value="1"/>
</dbReference>
<dbReference type="Gene3D" id="3.90.550.60">
    <property type="match status" value="1"/>
</dbReference>
<reference evidence="8 9" key="1">
    <citation type="submission" date="2018-08" db="EMBL/GenBank/DDBJ databases">
        <title>Genomic Encyclopedia of Archaeal and Bacterial Type Strains, Phase II (KMG-II): from individual species to whole genera.</title>
        <authorList>
            <person name="Goeker M."/>
        </authorList>
    </citation>
    <scope>NUCLEOTIDE SEQUENCE [LARGE SCALE GENOMIC DNA]</scope>
    <source>
        <strain evidence="8 9">DSM 45791</strain>
    </source>
</reference>
<organism evidence="8 9">
    <name type="scientific">Kutzneria buriramensis</name>
    <dbReference type="NCBI Taxonomy" id="1045776"/>
    <lineage>
        <taxon>Bacteria</taxon>
        <taxon>Bacillati</taxon>
        <taxon>Actinomycetota</taxon>
        <taxon>Actinomycetes</taxon>
        <taxon>Pseudonocardiales</taxon>
        <taxon>Pseudonocardiaceae</taxon>
        <taxon>Kutzneria</taxon>
    </lineage>
</organism>
<dbReference type="PANTHER" id="PTHR43179">
    <property type="entry name" value="RHAMNOSYLTRANSFERASE WBBL"/>
    <property type="match status" value="1"/>
</dbReference>
<comment type="caution">
    <text evidence="8">The sequence shown here is derived from an EMBL/GenBank/DDBJ whole genome shotgun (WGS) entry which is preliminary data.</text>
</comment>
<dbReference type="RefSeq" id="WP_116174562.1">
    <property type="nucleotide sequence ID" value="NZ_CP144375.1"/>
</dbReference>
<keyword evidence="9" id="KW-1185">Reference proteome</keyword>
<sequence>MASKTADRSTQAAPAGARDTAGVPNHSLLQRVIAPRAGDPLDVRALYLDEDASNEQRTRPLSRTSLSIPERAGVSFASYFNAFPASYWRRWTTVNTVELRLTVSGPCRVDIYRSKADGLQVHDSGRVLDQGGPVVFELDLTPFEDGGWYWFDVTTEDEPVTVSDGGWYATTPAPREVRSVAIAITTFNRPDDCVGALQAIGEDPAVLSSVGNVFVADQGNKKIRDAKGFDVAQTRLGDRLRIVDQGNMGGSGGFARGMYEAVTTTDCDHVMLMDDDIVIEPDAILRAMAFARYAERPMLVGGQMLNLQARSHLHSMGEVIDRYVFSWRAAPNSAYNHDFDEEPLRDEESAKLHRRIDVDYNGWWMCLIPRSVIDEIGLPLPLFIKWDDAEYGLRASAAGYPTVSLPGVAIWHMPWTDKDDVTDWQAYFHLRNRLVVAAMYGPARPEGMFKHTMKMALKHLLSLEYSTVALHDRAIQDFMAGPSRLFDLLPNALPEIRELRSQFPDGQVLPSAKQFPLPTMDPLVAEHFLNPPTNPVTIGKTLASGLVHNLLPVKHEHHERPQLNIPAQDARWFLLARLDGATVSTSDGRGVSYRKRDPKMFWSMLRRSVQNHAMLAREFPRLAVEYRRAKAELTSIESWRKVFEGR</sequence>